<accession>A0A7S1AT84</accession>
<dbReference type="EMBL" id="HBFQ01054585">
    <property type="protein sequence ID" value="CAD8864451.1"/>
    <property type="molecule type" value="Transcribed_RNA"/>
</dbReference>
<gene>
    <name evidence="2" type="ORF">NSCI0253_LOCUS38806</name>
</gene>
<protein>
    <recommendedName>
        <fullName evidence="3">Thioredoxin domain-containing protein</fullName>
    </recommendedName>
</protein>
<keyword evidence="1" id="KW-0732">Signal</keyword>
<evidence type="ECO:0008006" key="3">
    <source>
        <dbReference type="Google" id="ProtNLM"/>
    </source>
</evidence>
<proteinExistence type="predicted"/>
<reference evidence="2" key="1">
    <citation type="submission" date="2021-01" db="EMBL/GenBank/DDBJ databases">
        <authorList>
            <person name="Corre E."/>
            <person name="Pelletier E."/>
            <person name="Niang G."/>
            <person name="Scheremetjew M."/>
            <person name="Finn R."/>
            <person name="Kale V."/>
            <person name="Holt S."/>
            <person name="Cochrane G."/>
            <person name="Meng A."/>
            <person name="Brown T."/>
            <person name="Cohen L."/>
        </authorList>
    </citation>
    <scope>NUCLEOTIDE SEQUENCE</scope>
</reference>
<sequence length="200" mass="22637">MRRLHASTLGFAVFLLISICQSQFVTHDCCAFERCADEKDGSALEELLAEESCPVLAALFPASSPLAQSDVVTSMEHQLAVSFPSLRYVKVDADQLGVRAFLQWDVSFLPAYMLFMPRVPGQNRRWHRWPSDGHSSPYDFDAVSAFISRTARLQAANTSWLGAGDCLRRPRGDESWSNFQLWVGWFLVAFTALVRWWRVS</sequence>
<name>A0A7S1AT84_NOCSC</name>
<organism evidence="2">
    <name type="scientific">Noctiluca scintillans</name>
    <name type="common">Sea sparkle</name>
    <name type="synonym">Red tide dinoflagellate</name>
    <dbReference type="NCBI Taxonomy" id="2966"/>
    <lineage>
        <taxon>Eukaryota</taxon>
        <taxon>Sar</taxon>
        <taxon>Alveolata</taxon>
        <taxon>Dinophyceae</taxon>
        <taxon>Noctilucales</taxon>
        <taxon>Noctilucaceae</taxon>
        <taxon>Noctiluca</taxon>
    </lineage>
</organism>
<feature type="signal peptide" evidence="1">
    <location>
        <begin position="1"/>
        <end position="22"/>
    </location>
</feature>
<dbReference type="AlphaFoldDB" id="A0A7S1AT84"/>
<feature type="chain" id="PRO_5030960934" description="Thioredoxin domain-containing protein" evidence="1">
    <location>
        <begin position="23"/>
        <end position="200"/>
    </location>
</feature>
<evidence type="ECO:0000313" key="2">
    <source>
        <dbReference type="EMBL" id="CAD8864451.1"/>
    </source>
</evidence>
<evidence type="ECO:0000256" key="1">
    <source>
        <dbReference type="SAM" id="SignalP"/>
    </source>
</evidence>